<dbReference type="PROSITE" id="PS50088">
    <property type="entry name" value="ANK_REPEAT"/>
    <property type="match status" value="5"/>
</dbReference>
<dbReference type="GO" id="GO:0070742">
    <property type="term" value="F:C2H2 zinc finger domain binding"/>
    <property type="evidence" value="ECO:0007669"/>
    <property type="project" value="UniProtKB-ARBA"/>
</dbReference>
<keyword evidence="13" id="KW-0156">Chromatin regulator</keyword>
<dbReference type="CDD" id="cd10533">
    <property type="entry name" value="SET_EHMT2"/>
    <property type="match status" value="1"/>
</dbReference>
<feature type="region of interest" description="Disordered" evidence="20">
    <location>
        <begin position="175"/>
        <end position="194"/>
    </location>
</feature>
<evidence type="ECO:0000259" key="22">
    <source>
        <dbReference type="PROSITE" id="PS50867"/>
    </source>
</evidence>
<evidence type="ECO:0000256" key="19">
    <source>
        <dbReference type="PROSITE-ProRule" id="PRU00023"/>
    </source>
</evidence>
<dbReference type="Gene3D" id="2.170.270.10">
    <property type="entry name" value="SET domain"/>
    <property type="match status" value="1"/>
</dbReference>
<dbReference type="Pfam" id="PF00023">
    <property type="entry name" value="Ank"/>
    <property type="match status" value="1"/>
</dbReference>
<dbReference type="PANTHER" id="PTHR46307:SF1">
    <property type="entry name" value="HISTONE-LYSINE N-METHYLTRANSFERASE EHMT2"/>
    <property type="match status" value="1"/>
</dbReference>
<keyword evidence="8" id="KW-0949">S-adenosyl-L-methionine</keyword>
<dbReference type="Pfam" id="PF00856">
    <property type="entry name" value="SET"/>
    <property type="match status" value="1"/>
</dbReference>
<dbReference type="GO" id="GO:0140948">
    <property type="term" value="F:histone H3K9 monomethyltransferase activity"/>
    <property type="evidence" value="ECO:0007669"/>
    <property type="project" value="UniProtKB-EC"/>
</dbReference>
<evidence type="ECO:0000256" key="5">
    <source>
        <dbReference type="ARBA" id="ARBA00022553"/>
    </source>
</evidence>
<keyword evidence="10" id="KW-0677">Repeat</keyword>
<dbReference type="EC" id="2.1.1.367" evidence="18"/>
<feature type="repeat" description="ANK" evidence="19">
    <location>
        <begin position="880"/>
        <end position="912"/>
    </location>
</feature>
<evidence type="ECO:0000259" key="21">
    <source>
        <dbReference type="PROSITE" id="PS50280"/>
    </source>
</evidence>
<organism evidence="23 24">
    <name type="scientific">Marmota monax</name>
    <name type="common">Woodchuck</name>
    <dbReference type="NCBI Taxonomy" id="9995"/>
    <lineage>
        <taxon>Eukaryota</taxon>
        <taxon>Metazoa</taxon>
        <taxon>Chordata</taxon>
        <taxon>Craniata</taxon>
        <taxon>Vertebrata</taxon>
        <taxon>Euteleostomi</taxon>
        <taxon>Mammalia</taxon>
        <taxon>Eutheria</taxon>
        <taxon>Euarchontoglires</taxon>
        <taxon>Glires</taxon>
        <taxon>Rodentia</taxon>
        <taxon>Sciuromorpha</taxon>
        <taxon>Sciuridae</taxon>
        <taxon>Xerinae</taxon>
        <taxon>Marmotini</taxon>
        <taxon>Marmota</taxon>
    </lineage>
</organism>
<feature type="compositionally biased region" description="Basic residues" evidence="20">
    <location>
        <begin position="147"/>
        <end position="160"/>
    </location>
</feature>
<feature type="region of interest" description="Disordered" evidence="20">
    <location>
        <begin position="208"/>
        <end position="318"/>
    </location>
</feature>
<dbReference type="PRINTS" id="PR01415">
    <property type="entry name" value="ANKYRIN"/>
</dbReference>
<dbReference type="SMART" id="SM00248">
    <property type="entry name" value="ANK"/>
    <property type="match status" value="6"/>
</dbReference>
<dbReference type="GO" id="GO:0006346">
    <property type="term" value="P:DNA methylation-dependent constitutive heterochromatin formation"/>
    <property type="evidence" value="ECO:0007669"/>
    <property type="project" value="UniProtKB-ARBA"/>
</dbReference>
<evidence type="ECO:0000256" key="11">
    <source>
        <dbReference type="ARBA" id="ARBA00022833"/>
    </source>
</evidence>
<dbReference type="FunFam" id="2.170.270.10:FF:000005">
    <property type="entry name" value="Euchromatic histone-lysine N-methyltransferase 2"/>
    <property type="match status" value="1"/>
</dbReference>
<evidence type="ECO:0000256" key="6">
    <source>
        <dbReference type="ARBA" id="ARBA00022603"/>
    </source>
</evidence>
<comment type="caution">
    <text evidence="23">The sequence shown here is derived from an EMBL/GenBank/DDBJ whole genome shotgun (WGS) entry which is preliminary data.</text>
</comment>
<dbReference type="Pfam" id="PF05033">
    <property type="entry name" value="Pre-SET"/>
    <property type="match status" value="1"/>
</dbReference>
<feature type="compositionally biased region" description="Low complexity" evidence="20">
    <location>
        <begin position="49"/>
        <end position="72"/>
    </location>
</feature>
<feature type="compositionally biased region" description="Gly residues" evidence="20">
    <location>
        <begin position="73"/>
        <end position="92"/>
    </location>
</feature>
<feature type="domain" description="SET" evidence="21">
    <location>
        <begin position="1068"/>
        <end position="1185"/>
    </location>
</feature>
<dbReference type="GO" id="GO:0002039">
    <property type="term" value="F:p53 binding"/>
    <property type="evidence" value="ECO:0007669"/>
    <property type="project" value="InterPro"/>
</dbReference>
<evidence type="ECO:0000256" key="9">
    <source>
        <dbReference type="ARBA" id="ARBA00022723"/>
    </source>
</evidence>
<keyword evidence="7" id="KW-0808">Transferase</keyword>
<dbReference type="EMBL" id="CABDUW010000817">
    <property type="protein sequence ID" value="VTJ75654.1"/>
    <property type="molecule type" value="Genomic_DNA"/>
</dbReference>
<dbReference type="GO" id="GO:0046976">
    <property type="term" value="F:histone H3K27 methyltransferase activity"/>
    <property type="evidence" value="ECO:0007669"/>
    <property type="project" value="UniProtKB-ARBA"/>
</dbReference>
<keyword evidence="5" id="KW-0597">Phosphoprotein</keyword>
<dbReference type="SUPFAM" id="SSF48403">
    <property type="entry name" value="Ankyrin repeat"/>
    <property type="match status" value="1"/>
</dbReference>
<reference evidence="23" key="1">
    <citation type="submission" date="2019-04" db="EMBL/GenBank/DDBJ databases">
        <authorList>
            <person name="Alioto T."/>
            <person name="Alioto T."/>
        </authorList>
    </citation>
    <scope>NUCLEOTIDE SEQUENCE [LARGE SCALE GENOMIC DNA]</scope>
</reference>
<dbReference type="InterPro" id="IPR036770">
    <property type="entry name" value="Ankyrin_rpt-contain_sf"/>
</dbReference>
<feature type="repeat" description="ANK" evidence="19">
    <location>
        <begin position="747"/>
        <end position="779"/>
    </location>
</feature>
<dbReference type="SUPFAM" id="SSF82199">
    <property type="entry name" value="SET domain"/>
    <property type="match status" value="1"/>
</dbReference>
<dbReference type="InterPro" id="IPR046341">
    <property type="entry name" value="SET_dom_sf"/>
</dbReference>
<comment type="catalytic activity">
    <reaction evidence="17">
        <text>N(6)-methyl-L-lysyl(9)-[histone H3] + S-adenosyl-L-methionine = N(6),N(6)-dimethyl-L-lysyl(9)-[histone H3] + S-adenosyl-L-homocysteine + H(+)</text>
        <dbReference type="Rhea" id="RHEA:60284"/>
        <dbReference type="Rhea" id="RHEA-COMP:15541"/>
        <dbReference type="Rhea" id="RHEA-COMP:15542"/>
        <dbReference type="ChEBI" id="CHEBI:15378"/>
        <dbReference type="ChEBI" id="CHEBI:57856"/>
        <dbReference type="ChEBI" id="CHEBI:59789"/>
        <dbReference type="ChEBI" id="CHEBI:61929"/>
        <dbReference type="ChEBI" id="CHEBI:61976"/>
    </reaction>
</comment>
<keyword evidence="24" id="KW-1185">Reference proteome</keyword>
<dbReference type="Gene3D" id="1.25.40.20">
    <property type="entry name" value="Ankyrin repeat-containing domain"/>
    <property type="match status" value="1"/>
</dbReference>
<feature type="region of interest" description="Disordered" evidence="20">
    <location>
        <begin position="1"/>
        <end position="165"/>
    </location>
</feature>
<evidence type="ECO:0000256" key="16">
    <source>
        <dbReference type="ARBA" id="ARBA00051161"/>
    </source>
</evidence>
<dbReference type="SMART" id="SM00317">
    <property type="entry name" value="SET"/>
    <property type="match status" value="1"/>
</dbReference>
<evidence type="ECO:0000313" key="24">
    <source>
        <dbReference type="Proteomes" id="UP000335636"/>
    </source>
</evidence>
<dbReference type="InterPro" id="IPR002110">
    <property type="entry name" value="Ankyrin_rpt"/>
</dbReference>
<dbReference type="InterPro" id="IPR038034">
    <property type="entry name" value="SET_EHMT2"/>
</dbReference>
<dbReference type="GO" id="GO:0000122">
    <property type="term" value="P:negative regulation of transcription by RNA polymerase II"/>
    <property type="evidence" value="ECO:0007669"/>
    <property type="project" value="TreeGrafter"/>
</dbReference>
<feature type="repeat" description="ANK" evidence="19">
    <location>
        <begin position="780"/>
        <end position="804"/>
    </location>
</feature>
<keyword evidence="3" id="KW-0158">Chromosome</keyword>
<dbReference type="AlphaFoldDB" id="A0A5E4C1B7"/>
<dbReference type="InterPro" id="IPR047762">
    <property type="entry name" value="EHMT_CRR"/>
</dbReference>
<dbReference type="CDD" id="cd20905">
    <property type="entry name" value="EHMT_ZBD"/>
    <property type="match status" value="1"/>
</dbReference>
<evidence type="ECO:0000256" key="14">
    <source>
        <dbReference type="ARBA" id="ARBA00023043"/>
    </source>
</evidence>
<proteinExistence type="predicted"/>
<dbReference type="InterPro" id="IPR043550">
    <property type="entry name" value="EHMT1/EHMT2"/>
</dbReference>
<dbReference type="FunFam" id="1.25.40.20:FF:000029">
    <property type="entry name" value="histone-lysine N-methyltransferase EHMT1 isoform X2"/>
    <property type="match status" value="1"/>
</dbReference>
<gene>
    <name evidence="23" type="ORF">MONAX_5E042031</name>
</gene>
<feature type="repeat" description="ANK" evidence="19">
    <location>
        <begin position="814"/>
        <end position="846"/>
    </location>
</feature>
<keyword evidence="9" id="KW-0479">Metal-binding</keyword>
<feature type="compositionally biased region" description="Gly residues" evidence="20">
    <location>
        <begin position="1"/>
        <end position="12"/>
    </location>
</feature>
<keyword evidence="12" id="KW-0832">Ubl conjugation</keyword>
<feature type="region of interest" description="Disordered" evidence="20">
    <location>
        <begin position="577"/>
        <end position="638"/>
    </location>
</feature>
<evidence type="ECO:0000256" key="20">
    <source>
        <dbReference type="SAM" id="MobiDB-lite"/>
    </source>
</evidence>
<dbReference type="SMART" id="SM00468">
    <property type="entry name" value="PreSET"/>
    <property type="match status" value="1"/>
</dbReference>
<evidence type="ECO:0000256" key="7">
    <source>
        <dbReference type="ARBA" id="ARBA00022679"/>
    </source>
</evidence>
<dbReference type="Pfam" id="PF12796">
    <property type="entry name" value="Ank_2"/>
    <property type="match status" value="2"/>
</dbReference>
<evidence type="ECO:0000256" key="1">
    <source>
        <dbReference type="ARBA" id="ARBA00004123"/>
    </source>
</evidence>
<evidence type="ECO:0000256" key="2">
    <source>
        <dbReference type="ARBA" id="ARBA00004286"/>
    </source>
</evidence>
<evidence type="ECO:0000313" key="23">
    <source>
        <dbReference type="EMBL" id="VTJ75654.1"/>
    </source>
</evidence>
<evidence type="ECO:0000256" key="12">
    <source>
        <dbReference type="ARBA" id="ARBA00022843"/>
    </source>
</evidence>
<keyword evidence="11" id="KW-0862">Zinc</keyword>
<dbReference type="PROSITE" id="PS50280">
    <property type="entry name" value="SET"/>
    <property type="match status" value="1"/>
</dbReference>
<dbReference type="GO" id="GO:0005654">
    <property type="term" value="C:nucleoplasm"/>
    <property type="evidence" value="ECO:0007669"/>
    <property type="project" value="UniProtKB-ARBA"/>
</dbReference>
<keyword evidence="4" id="KW-1017">Isopeptide bond</keyword>
<sequence>MLRGCNGAGGPGPDLQQSRGPTPGADEGTRGWEVGGVGTEARVQPPAAPEWAAGAGAPGARARGTRGRPPGWGAAGAGGVGARGPRGLGDKGGAARAAGRRGRGRGAEAPPPPPPLLSAPEMRGLPRGRGLMRARGRGRAAPPGSRGRGRGGPHRGRGRPRSLLSLPRAQASWAPQIPTGLTSPPVPCLPSQGEAPAEMGALLLEKEPRGAAERVHGSLGDTSHSEDTLPKANTDSLEPAGPSSPASVTVTVGDEGADTPVGATPLIGDEPENLEGDGGRILLGHATKSFPSSPSKGGACPSRAKMSMTGAGKSPPSVQSLAMRLLSMPGAQGTAAAGPEPPPATTSPEGQPKVHRARKTMSKPGNGQELPQAPGSKEATLEQGTPRPPRGQATMVHHDFRVYDHFYTVGELVETDSVVCHSPPLPQGPGVPLLRGVSNDTSSLETERGFEELPLCSCRMEAPKIDRISERAGHKCMATESVDGELSGCNAAILKRETMRPSSRVALMVLCETHRARMVKHHCCPGCGYFCTAGTFLECHPDFRVAHRFHKACVSQLNGMVFCPHCGEDASEAQEVTIPRGDGGTPPAGTAAPAPPPLAQDAPGRADTSQPSARMRGHGEPRRPPCDPLADTIDSSGPSLTLPNGGCLSAVGLPPGPGREALEKALVIQESERRKKLRFHPRQLYLSVKQGELQKVILMLLDNLDPNFQSDQQSKRTPLHAAAQKGSVEICHVLLQAGANINAVDKQQRTPLMEAVVNNHLEVARYMVQRGGCVYSKEEDGSTCLHHAAKIGNLEMVSLLLSTGQVDVNAQDSGGWTPIIWAAEHKHIDVIRMLLTRGADVTLTDNEENICLHWASFTGSAAIAEVLLNARCDLHAVNYHGDTPLHIAARESYHDCVLLFLSRGANPELRNKEGDTAWDLTPERSDVWFALQLNRKLRLGVGNRAIRTEKIICRDVARGYENVPIPCVNGVDGEPCPEDYKYISENCETSTMNIDRNITHLQHCTCVDDCSSSNCLCGQLSIRCWYDKDGRLLQEFNKIEPPLIFECNQACSCWRNCKNRVVQSGIKVRLQLYRTAKMGWGVRALQTIPQGTFICEYVGELISDAEADVREDDSYLFDLDNKDGEVYCIDARYYGNISRFINHLCDPNIIPVRVFMLHQDLRFPRIAFFSSRDIRTGEELGFDYGDRFWDIKSKYFTCQCGSEKCKHSAEAIALEQSRLARLDPHPELLPELGSLPPVNS</sequence>
<evidence type="ECO:0000256" key="10">
    <source>
        <dbReference type="ARBA" id="ARBA00022737"/>
    </source>
</evidence>
<accession>A0A5E4C1B7</accession>
<comment type="catalytic activity">
    <reaction evidence="16">
        <text>L-lysyl(9)-[histone H3] + S-adenosyl-L-methionine = N(6)-methyl-L-lysyl(9)-[histone H3] + S-adenosyl-L-homocysteine + H(+)</text>
        <dbReference type="Rhea" id="RHEA:60280"/>
        <dbReference type="Rhea" id="RHEA-COMP:15542"/>
        <dbReference type="Rhea" id="RHEA-COMP:15546"/>
        <dbReference type="ChEBI" id="CHEBI:15378"/>
        <dbReference type="ChEBI" id="CHEBI:29969"/>
        <dbReference type="ChEBI" id="CHEBI:57856"/>
        <dbReference type="ChEBI" id="CHEBI:59789"/>
        <dbReference type="ChEBI" id="CHEBI:61929"/>
        <dbReference type="EC" id="2.1.1.367"/>
    </reaction>
</comment>
<keyword evidence="15" id="KW-0539">Nucleus</keyword>
<comment type="subcellular location">
    <subcellularLocation>
        <location evidence="2">Chromosome</location>
    </subcellularLocation>
    <subcellularLocation>
        <location evidence="1">Nucleus</location>
    </subcellularLocation>
</comment>
<name>A0A5E4C1B7_MARMO</name>
<dbReference type="InterPro" id="IPR007728">
    <property type="entry name" value="Pre-SET_dom"/>
</dbReference>
<evidence type="ECO:0000256" key="15">
    <source>
        <dbReference type="ARBA" id="ARBA00023242"/>
    </source>
</evidence>
<dbReference type="Pfam" id="PF21533">
    <property type="entry name" value="EHMT1-2_CRR"/>
    <property type="match status" value="1"/>
</dbReference>
<evidence type="ECO:0000256" key="17">
    <source>
        <dbReference type="ARBA" id="ARBA00052968"/>
    </source>
</evidence>
<evidence type="ECO:0000256" key="13">
    <source>
        <dbReference type="ARBA" id="ARBA00022853"/>
    </source>
</evidence>
<evidence type="ECO:0000256" key="3">
    <source>
        <dbReference type="ARBA" id="ARBA00022454"/>
    </source>
</evidence>
<dbReference type="GO" id="GO:0000785">
    <property type="term" value="C:chromatin"/>
    <property type="evidence" value="ECO:0007669"/>
    <property type="project" value="TreeGrafter"/>
</dbReference>
<feature type="domain" description="Pre-SET" evidence="22">
    <location>
        <begin position="1002"/>
        <end position="1065"/>
    </location>
</feature>
<dbReference type="GO" id="GO:0032259">
    <property type="term" value="P:methylation"/>
    <property type="evidence" value="ECO:0007669"/>
    <property type="project" value="UniProtKB-KW"/>
</dbReference>
<dbReference type="PROSITE" id="PS50297">
    <property type="entry name" value="ANK_REP_REGION"/>
    <property type="match status" value="4"/>
</dbReference>
<dbReference type="InterPro" id="IPR001214">
    <property type="entry name" value="SET_dom"/>
</dbReference>
<keyword evidence="14 19" id="KW-0040">ANK repeat</keyword>
<evidence type="ECO:0000256" key="8">
    <source>
        <dbReference type="ARBA" id="ARBA00022691"/>
    </source>
</evidence>
<dbReference type="PROSITE" id="PS50867">
    <property type="entry name" value="PRE_SET"/>
    <property type="match status" value="1"/>
</dbReference>
<evidence type="ECO:0000256" key="4">
    <source>
        <dbReference type="ARBA" id="ARBA00022499"/>
    </source>
</evidence>
<feature type="repeat" description="ANK" evidence="19">
    <location>
        <begin position="714"/>
        <end position="746"/>
    </location>
</feature>
<keyword evidence="6" id="KW-0489">Methyltransferase</keyword>
<dbReference type="PANTHER" id="PTHR46307">
    <property type="entry name" value="G9A, ISOFORM B"/>
    <property type="match status" value="1"/>
</dbReference>
<protein>
    <recommendedName>
        <fullName evidence="18">[histone H3]-lysine(9) N-methyltransferase</fullName>
        <ecNumber evidence="18">2.1.1.367</ecNumber>
    </recommendedName>
</protein>
<feature type="region of interest" description="Disordered" evidence="20">
    <location>
        <begin position="330"/>
        <end position="393"/>
    </location>
</feature>
<dbReference type="GO" id="GO:0008270">
    <property type="term" value="F:zinc ion binding"/>
    <property type="evidence" value="ECO:0007669"/>
    <property type="project" value="InterPro"/>
</dbReference>
<dbReference type="Proteomes" id="UP000335636">
    <property type="component" value="Unassembled WGS sequence"/>
</dbReference>
<evidence type="ECO:0000256" key="18">
    <source>
        <dbReference type="ARBA" id="ARBA00066816"/>
    </source>
</evidence>